<comment type="similarity">
    <text evidence="1">Belongs to the metallo-dependent hydrolases superfamily.</text>
</comment>
<proteinExistence type="inferred from homology"/>
<dbReference type="PANTHER" id="PTHR43569">
    <property type="entry name" value="AMIDOHYDROLASE"/>
    <property type="match status" value="1"/>
</dbReference>
<dbReference type="EMBL" id="JAQQWP010000006">
    <property type="protein sequence ID" value="KAK8115152.1"/>
    <property type="molecule type" value="Genomic_DNA"/>
</dbReference>
<sequence>MAGDFPIIDSHIHLYPESEIPTLSWATPENPLAKQHSLEDYKAATASSPAPVQGFIFLETDRKHDLAAGEKDGSGWEYPLMEVSWLRRIALGKPKPGEGHTADDAALCSAYIPWAPIPSGAGAMEKYLAQAEEAAGDSWDKVRGFRYLLQDKPDGTALGAGFIESLRLLGRKGYIFDVGVNQHDRGRIQLEETVEMIDKAHDGVAEEEKVVFILNHLCKPDLTVINIHTDTSFIAWRTAMFTLSKCSSTYMKLSGCFSEMDESLRNRPVDEIFEAIMPWLSVVLAAFGPSRIMFGSDWPVCTVGVDDGAWEKWRQIVDRLCFMASLEDEDKAMIWGGTALKAYGIKTEEEQQSGFAFVYPSHRRALQS</sequence>
<keyword evidence="4" id="KW-1185">Reference proteome</keyword>
<feature type="domain" description="Amidohydrolase-related" evidence="2">
    <location>
        <begin position="8"/>
        <end position="345"/>
    </location>
</feature>
<evidence type="ECO:0000259" key="2">
    <source>
        <dbReference type="Pfam" id="PF04909"/>
    </source>
</evidence>
<comment type="caution">
    <text evidence="3">The sequence shown here is derived from an EMBL/GenBank/DDBJ whole genome shotgun (WGS) entry which is preliminary data.</text>
</comment>
<dbReference type="InterPro" id="IPR032466">
    <property type="entry name" value="Metal_Hydrolase"/>
</dbReference>
<accession>A0AAW0QXP3</accession>
<dbReference type="PANTHER" id="PTHR43569:SF2">
    <property type="entry name" value="AMIDOHYDROLASE-RELATED DOMAIN-CONTAINING PROTEIN"/>
    <property type="match status" value="1"/>
</dbReference>
<dbReference type="Pfam" id="PF04909">
    <property type="entry name" value="Amidohydro_2"/>
    <property type="match status" value="1"/>
</dbReference>
<evidence type="ECO:0000256" key="1">
    <source>
        <dbReference type="ARBA" id="ARBA00038310"/>
    </source>
</evidence>
<dbReference type="AlphaFoldDB" id="A0AAW0QXP3"/>
<dbReference type="InterPro" id="IPR006680">
    <property type="entry name" value="Amidohydro-rel"/>
</dbReference>
<dbReference type="Proteomes" id="UP001392437">
    <property type="component" value="Unassembled WGS sequence"/>
</dbReference>
<organism evidence="3 4">
    <name type="scientific">Apiospora kogelbergensis</name>
    <dbReference type="NCBI Taxonomy" id="1337665"/>
    <lineage>
        <taxon>Eukaryota</taxon>
        <taxon>Fungi</taxon>
        <taxon>Dikarya</taxon>
        <taxon>Ascomycota</taxon>
        <taxon>Pezizomycotina</taxon>
        <taxon>Sordariomycetes</taxon>
        <taxon>Xylariomycetidae</taxon>
        <taxon>Amphisphaeriales</taxon>
        <taxon>Apiosporaceae</taxon>
        <taxon>Apiospora</taxon>
    </lineage>
</organism>
<dbReference type="InterPro" id="IPR052350">
    <property type="entry name" value="Metallo-dep_Lactonases"/>
</dbReference>
<dbReference type="GO" id="GO:0016787">
    <property type="term" value="F:hydrolase activity"/>
    <property type="evidence" value="ECO:0007669"/>
    <property type="project" value="InterPro"/>
</dbReference>
<evidence type="ECO:0000313" key="3">
    <source>
        <dbReference type="EMBL" id="KAK8115152.1"/>
    </source>
</evidence>
<dbReference type="Gene3D" id="3.20.20.140">
    <property type="entry name" value="Metal-dependent hydrolases"/>
    <property type="match status" value="1"/>
</dbReference>
<evidence type="ECO:0000313" key="4">
    <source>
        <dbReference type="Proteomes" id="UP001392437"/>
    </source>
</evidence>
<name>A0AAW0QXP3_9PEZI</name>
<protein>
    <submittedName>
        <fullName evidence="3">L-rhamnono-gamma-lactonase</fullName>
    </submittedName>
</protein>
<dbReference type="SUPFAM" id="SSF51556">
    <property type="entry name" value="Metallo-dependent hydrolases"/>
    <property type="match status" value="1"/>
</dbReference>
<gene>
    <name evidence="3" type="ORF">PG999_007221</name>
</gene>
<reference evidence="3 4" key="1">
    <citation type="submission" date="2023-01" db="EMBL/GenBank/DDBJ databases">
        <title>Analysis of 21 Apiospora genomes using comparative genomics revels a genus with tremendous synthesis potential of carbohydrate active enzymes and secondary metabolites.</title>
        <authorList>
            <person name="Sorensen T."/>
        </authorList>
    </citation>
    <scope>NUCLEOTIDE SEQUENCE [LARGE SCALE GENOMIC DNA]</scope>
    <source>
        <strain evidence="3 4">CBS 117206</strain>
    </source>
</reference>